<dbReference type="InParanoid" id="K4ANA2"/>
<dbReference type="EMBL" id="AGNK02006085">
    <property type="status" value="NOT_ANNOTATED_CDS"/>
    <property type="molecule type" value="Genomic_DNA"/>
</dbReference>
<reference evidence="3" key="1">
    <citation type="journal article" date="2012" name="Nat. Biotechnol.">
        <title>Reference genome sequence of the model plant Setaria.</title>
        <authorList>
            <person name="Bennetzen J.L."/>
            <person name="Schmutz J."/>
            <person name="Wang H."/>
            <person name="Percifield R."/>
            <person name="Hawkins J."/>
            <person name="Pontaroli A.C."/>
            <person name="Estep M."/>
            <person name="Feng L."/>
            <person name="Vaughn J.N."/>
            <person name="Grimwood J."/>
            <person name="Jenkins J."/>
            <person name="Barry K."/>
            <person name="Lindquist E."/>
            <person name="Hellsten U."/>
            <person name="Deshpande S."/>
            <person name="Wang X."/>
            <person name="Wu X."/>
            <person name="Mitros T."/>
            <person name="Triplett J."/>
            <person name="Yang X."/>
            <person name="Ye C.Y."/>
            <person name="Mauro-Herrera M."/>
            <person name="Wang L."/>
            <person name="Li P."/>
            <person name="Sharma M."/>
            <person name="Sharma R."/>
            <person name="Ronald P.C."/>
            <person name="Panaud O."/>
            <person name="Kellogg E.A."/>
            <person name="Brutnell T.P."/>
            <person name="Doust A.N."/>
            <person name="Tuskan G.A."/>
            <person name="Rokhsar D."/>
            <person name="Devos K.M."/>
        </authorList>
    </citation>
    <scope>NUCLEOTIDE SEQUENCE [LARGE SCALE GENOMIC DNA]</scope>
    <source>
        <strain evidence="3">cv. Yugu1</strain>
    </source>
</reference>
<proteinExistence type="predicted"/>
<dbReference type="Gramene" id="KQK91958">
    <property type="protein sequence ID" value="KQK91958"/>
    <property type="gene ID" value="SETIT_040399mg"/>
</dbReference>
<dbReference type="AlphaFoldDB" id="K4ANA2"/>
<keyword evidence="1" id="KW-1133">Transmembrane helix</keyword>
<name>K4ANA2_SETIT</name>
<evidence type="ECO:0000256" key="1">
    <source>
        <dbReference type="SAM" id="Phobius"/>
    </source>
</evidence>
<accession>K4ANA2</accession>
<dbReference type="Proteomes" id="UP000004995">
    <property type="component" value="Unassembled WGS sequence"/>
</dbReference>
<keyword evidence="1" id="KW-0472">Membrane</keyword>
<keyword evidence="1" id="KW-0812">Transmembrane</keyword>
<dbReference type="HOGENOM" id="CLU_3225597_0_0_1"/>
<sequence length="44" mass="5222">MILSSLNMFLSARRGIHISFCIRMFVITNFSISINWMIELVIFR</sequence>
<protein>
    <submittedName>
        <fullName evidence="2">Uncharacterized protein</fullName>
    </submittedName>
</protein>
<reference evidence="2" key="2">
    <citation type="submission" date="2018-08" db="UniProtKB">
        <authorList>
            <consortium name="EnsemblPlants"/>
        </authorList>
    </citation>
    <scope>IDENTIFICATION</scope>
    <source>
        <strain evidence="2">Yugu1</strain>
    </source>
</reference>
<evidence type="ECO:0000313" key="3">
    <source>
        <dbReference type="Proteomes" id="UP000004995"/>
    </source>
</evidence>
<organism evidence="2 3">
    <name type="scientific">Setaria italica</name>
    <name type="common">Foxtail millet</name>
    <name type="synonym">Panicum italicum</name>
    <dbReference type="NCBI Taxonomy" id="4555"/>
    <lineage>
        <taxon>Eukaryota</taxon>
        <taxon>Viridiplantae</taxon>
        <taxon>Streptophyta</taxon>
        <taxon>Embryophyta</taxon>
        <taxon>Tracheophyta</taxon>
        <taxon>Spermatophyta</taxon>
        <taxon>Magnoliopsida</taxon>
        <taxon>Liliopsida</taxon>
        <taxon>Poales</taxon>
        <taxon>Poaceae</taxon>
        <taxon>PACMAD clade</taxon>
        <taxon>Panicoideae</taxon>
        <taxon>Panicodae</taxon>
        <taxon>Paniceae</taxon>
        <taxon>Cenchrinae</taxon>
        <taxon>Setaria</taxon>
    </lineage>
</organism>
<dbReference type="EnsemblPlants" id="KQK91958">
    <property type="protein sequence ID" value="KQK91958"/>
    <property type="gene ID" value="SETIT_040399mg"/>
</dbReference>
<keyword evidence="3" id="KW-1185">Reference proteome</keyword>
<evidence type="ECO:0000313" key="2">
    <source>
        <dbReference type="EnsemblPlants" id="KQK91958"/>
    </source>
</evidence>
<feature type="transmembrane region" description="Helical" evidence="1">
    <location>
        <begin position="20"/>
        <end position="38"/>
    </location>
</feature>